<evidence type="ECO:0000259" key="5">
    <source>
        <dbReference type="Pfam" id="PF23726"/>
    </source>
</evidence>
<dbReference type="InParanoid" id="A0A1Z5KJP5"/>
<gene>
    <name evidence="6" type="ORF">FisN_16Lh090</name>
</gene>
<reference evidence="6 7" key="1">
    <citation type="journal article" date="2015" name="Plant Cell">
        <title>Oil accumulation by the oleaginous diatom Fistulifera solaris as revealed by the genome and transcriptome.</title>
        <authorList>
            <person name="Tanaka T."/>
            <person name="Maeda Y."/>
            <person name="Veluchamy A."/>
            <person name="Tanaka M."/>
            <person name="Abida H."/>
            <person name="Marechal E."/>
            <person name="Bowler C."/>
            <person name="Muto M."/>
            <person name="Sunaga Y."/>
            <person name="Tanaka M."/>
            <person name="Yoshino T."/>
            <person name="Taniguchi T."/>
            <person name="Fukuda Y."/>
            <person name="Nemoto M."/>
            <person name="Matsumoto M."/>
            <person name="Wong P.S."/>
            <person name="Aburatani S."/>
            <person name="Fujibuchi W."/>
        </authorList>
    </citation>
    <scope>NUCLEOTIDE SEQUENCE [LARGE SCALE GENOMIC DNA]</scope>
    <source>
        <strain evidence="6 7">JPCC DA0580</strain>
    </source>
</reference>
<dbReference type="Pfam" id="PF23726">
    <property type="entry name" value="Beta-prop_RSE1_2nd"/>
    <property type="match status" value="1"/>
</dbReference>
<name>A0A1Z5KJP5_FISSO</name>
<dbReference type="PANTHER" id="PTHR10644">
    <property type="entry name" value="DNA REPAIR/RNA PROCESSING CPSF FAMILY"/>
    <property type="match status" value="1"/>
</dbReference>
<feature type="domain" description="RSE1/DDB1/CPSF1 C-terminal" evidence="3">
    <location>
        <begin position="813"/>
        <end position="939"/>
    </location>
</feature>
<dbReference type="InterPro" id="IPR018846">
    <property type="entry name" value="Beta-prop_RSE1/DDB1/CPSF1_1st"/>
</dbReference>
<evidence type="ECO:0000313" key="6">
    <source>
        <dbReference type="EMBL" id="GAX26261.1"/>
    </source>
</evidence>
<evidence type="ECO:0000256" key="1">
    <source>
        <dbReference type="ARBA" id="ARBA00004123"/>
    </source>
</evidence>
<dbReference type="Proteomes" id="UP000198406">
    <property type="component" value="Unassembled WGS sequence"/>
</dbReference>
<keyword evidence="2" id="KW-0539">Nucleus</keyword>
<proteinExistence type="predicted"/>
<evidence type="ECO:0000256" key="2">
    <source>
        <dbReference type="ARBA" id="ARBA00023242"/>
    </source>
</evidence>
<comment type="caution">
    <text evidence="6">The sequence shown here is derived from an EMBL/GenBank/DDBJ whole genome shotgun (WGS) entry which is preliminary data.</text>
</comment>
<feature type="domain" description="RSE1/DDB1/CPSF1 second beta-propeller" evidence="5">
    <location>
        <begin position="400"/>
        <end position="708"/>
    </location>
</feature>
<dbReference type="InterPro" id="IPR058543">
    <property type="entry name" value="Beta-prop_RSE1/DDB1/CPSF1_2nd"/>
</dbReference>
<dbReference type="OrthoDB" id="38106at2759"/>
<evidence type="ECO:0000313" key="7">
    <source>
        <dbReference type="Proteomes" id="UP000198406"/>
    </source>
</evidence>
<evidence type="ECO:0000259" key="3">
    <source>
        <dbReference type="Pfam" id="PF03178"/>
    </source>
</evidence>
<feature type="domain" description="RSE1/DDB1/CPSF1 C-terminal" evidence="3">
    <location>
        <begin position="995"/>
        <end position="1200"/>
    </location>
</feature>
<protein>
    <submittedName>
        <fullName evidence="6">DNA damage-binding protein 1</fullName>
    </submittedName>
</protein>
<dbReference type="InterPro" id="IPR050358">
    <property type="entry name" value="RSE1/DDB1/CFT1"/>
</dbReference>
<keyword evidence="7" id="KW-1185">Reference proteome</keyword>
<dbReference type="Gene3D" id="1.10.150.910">
    <property type="match status" value="1"/>
</dbReference>
<accession>A0A1Z5KJP5</accession>
<dbReference type="AlphaFoldDB" id="A0A1Z5KJP5"/>
<evidence type="ECO:0000259" key="4">
    <source>
        <dbReference type="Pfam" id="PF10433"/>
    </source>
</evidence>
<comment type="subcellular location">
    <subcellularLocation>
        <location evidence="1">Nucleus</location>
    </subcellularLocation>
</comment>
<dbReference type="Gene3D" id="2.130.10.10">
    <property type="entry name" value="YVTN repeat-like/Quinoprotein amine dehydrogenase"/>
    <property type="match status" value="3"/>
</dbReference>
<sequence>MENEVSHYVVTAHPPGSVLATLKCYFTSSEVQDLLIAKSRRLEVRQWKQGTLDTILTLPIHGRIIAMTALPSSSEKQPQCVFFLTERFQYALIGYDATQTPYPIQTYDSGSFPEGVTMGRTTEHPLLTMHPTCLALHLFRGFVTILPFQGHQQLQRPFHVRVEQAHKILALCFLLHTTTTTTTTTTTHEPHLCILYQSQAHQHVTSAKIVGHELHFQGMQSRVDGGSALLLPVPPLGNNETIGGVLVIGQMQWTYLHLNGTTKVVPIRQALFLCATTLPAQPWPRYLLADEFGNWHVLTLLVESNKIMALQRDVLGSCTLCHSLVVLDDGLVFAGSRVGDSQLLQIHPEPVEDAFLSVVEEYTQLGPILDLDSNGPVVVTASGSSQFGSLRLVRNGIGMNEYAAVEMPAIQNMFRLKVSANEDQYLVQSFVGETRVLGVVEHEEGATLEEVWLAGLDSQSSSLYVGNVTGGVWIQITDSAVRLCTAEAVLDTWVAEKPITVATANPAGQIAVALQGGLLQYLIVGDDSTLKVMTSKSMGKDVSCLTLDPLTSDAMETDSAVSAKLVGVGLWDEFKVRLLALDSLEESLCLELSEESENDERHHRLNMMARSLCFITLELDSNRSVNVDMLFVGLGDGTLISFSLSQGKGVVSAHSRKEVCLGTQRIDLVPLHTEEGGTCVLATGDRPTVIYLAGLSNNNPKLCYSTVNLSGSDEEDRSQQTIAVNVATPFVSPKIFETMGSQHYSLCVADDTYLRLGVIDDIQKLHVTTCRLGMAPRRIVHCPEGRLFAVGCLESGIKHLGVLQEDDETSMGNCIRILDDTTFDDLERIDLEPFEMILSMVYVSLQVGNETSPFLLVGTAYALPSEDEPTRGRILVYTCQRQENTTSATDDSRAIRPVAEFIASGAVYSLCQFYDGMALCTVGSKTMVCRLVKEAGLFRFEFVGRGHHGNILSLFVKSLAKRTPASDGSQDGDTSKAPATLMDVSEHKESKAESKEEEQFAIVGDLMRSISLVQYYPEHKTLEEIARDFNSNWTTAIEMLHANVYLGAENWNNLFCLRRNTASTSAEVQCRLETVGEYHLGEMCNKFLPGSLVMPVSSTKGKPRTTPESPSKANRVAARKAPIVTGSQTLFGTVDGTLGVILGLDGKTATFLSCLERAMSTTIQPVGDLDHRMFRAVQANHRIHPAHGFIDGDLIESFLDLDQELMEKVVTAMNRDGGWDAGDEDATMMPIQESGETESDRMDLSIDDVVTMVEEMTMLH</sequence>
<dbReference type="Pfam" id="PF10433">
    <property type="entry name" value="Beta-prop_RSE1_1st"/>
    <property type="match status" value="1"/>
</dbReference>
<dbReference type="InterPro" id="IPR015943">
    <property type="entry name" value="WD40/YVTN_repeat-like_dom_sf"/>
</dbReference>
<organism evidence="6 7">
    <name type="scientific">Fistulifera solaris</name>
    <name type="common">Oleaginous diatom</name>
    <dbReference type="NCBI Taxonomy" id="1519565"/>
    <lineage>
        <taxon>Eukaryota</taxon>
        <taxon>Sar</taxon>
        <taxon>Stramenopiles</taxon>
        <taxon>Ochrophyta</taxon>
        <taxon>Bacillariophyta</taxon>
        <taxon>Bacillariophyceae</taxon>
        <taxon>Bacillariophycidae</taxon>
        <taxon>Naviculales</taxon>
        <taxon>Naviculaceae</taxon>
        <taxon>Fistulifera</taxon>
    </lineage>
</organism>
<feature type="domain" description="RSE1/DDB1/CPSF1 first beta-propeller" evidence="4">
    <location>
        <begin position="18"/>
        <end position="361"/>
    </location>
</feature>
<dbReference type="InterPro" id="IPR004871">
    <property type="entry name" value="RSE1/DDB1/CPSF1_C"/>
</dbReference>
<dbReference type="GO" id="GO:0003676">
    <property type="term" value="F:nucleic acid binding"/>
    <property type="evidence" value="ECO:0007669"/>
    <property type="project" value="InterPro"/>
</dbReference>
<dbReference type="Pfam" id="PF03178">
    <property type="entry name" value="CPSF_A"/>
    <property type="match status" value="2"/>
</dbReference>
<dbReference type="GO" id="GO:0005634">
    <property type="term" value="C:nucleus"/>
    <property type="evidence" value="ECO:0007669"/>
    <property type="project" value="UniProtKB-SubCell"/>
</dbReference>
<dbReference type="EMBL" id="BDSP01000240">
    <property type="protein sequence ID" value="GAX26261.1"/>
    <property type="molecule type" value="Genomic_DNA"/>
</dbReference>